<reference evidence="2" key="1">
    <citation type="submission" date="2020-11" db="EMBL/GenBank/DDBJ databases">
        <authorList>
            <consortium name="DOE Joint Genome Institute"/>
            <person name="Ahrendt S."/>
            <person name="Riley R."/>
            <person name="Andreopoulos W."/>
            <person name="Labutti K."/>
            <person name="Pangilinan J."/>
            <person name="Ruiz-Duenas F.J."/>
            <person name="Barrasa J.M."/>
            <person name="Sanchez-Garcia M."/>
            <person name="Camarero S."/>
            <person name="Miyauchi S."/>
            <person name="Serrano A."/>
            <person name="Linde D."/>
            <person name="Babiker R."/>
            <person name="Drula E."/>
            <person name="Ayuso-Fernandez I."/>
            <person name="Pacheco R."/>
            <person name="Padilla G."/>
            <person name="Ferreira P."/>
            <person name="Barriuso J."/>
            <person name="Kellner H."/>
            <person name="Castanera R."/>
            <person name="Alfaro M."/>
            <person name="Ramirez L."/>
            <person name="Pisabarro A.G."/>
            <person name="Kuo A."/>
            <person name="Tritt A."/>
            <person name="Lipzen A."/>
            <person name="He G."/>
            <person name="Yan M."/>
            <person name="Ng V."/>
            <person name="Cullen D."/>
            <person name="Martin F."/>
            <person name="Rosso M.-N."/>
            <person name="Henrissat B."/>
            <person name="Hibbett D."/>
            <person name="Martinez A.T."/>
            <person name="Grigoriev I.V."/>
        </authorList>
    </citation>
    <scope>NUCLEOTIDE SEQUENCE</scope>
    <source>
        <strain evidence="2">AH 40177</strain>
    </source>
</reference>
<feature type="compositionally biased region" description="Basic and acidic residues" evidence="1">
    <location>
        <begin position="268"/>
        <end position="280"/>
    </location>
</feature>
<gene>
    <name evidence="2" type="ORF">BDP27DRAFT_1366651</name>
</gene>
<comment type="caution">
    <text evidence="2">The sequence shown here is derived from an EMBL/GenBank/DDBJ whole genome shotgun (WGS) entry which is preliminary data.</text>
</comment>
<dbReference type="OrthoDB" id="3127307at2759"/>
<accession>A0A9P5PMD2</accession>
<feature type="compositionally biased region" description="Low complexity" evidence="1">
    <location>
        <begin position="216"/>
        <end position="233"/>
    </location>
</feature>
<feature type="region of interest" description="Disordered" evidence="1">
    <location>
        <begin position="216"/>
        <end position="293"/>
    </location>
</feature>
<evidence type="ECO:0000256" key="1">
    <source>
        <dbReference type="SAM" id="MobiDB-lite"/>
    </source>
</evidence>
<protein>
    <submittedName>
        <fullName evidence="2">Uncharacterized protein</fullName>
    </submittedName>
</protein>
<organism evidence="2 3">
    <name type="scientific">Rhodocollybia butyracea</name>
    <dbReference type="NCBI Taxonomy" id="206335"/>
    <lineage>
        <taxon>Eukaryota</taxon>
        <taxon>Fungi</taxon>
        <taxon>Dikarya</taxon>
        <taxon>Basidiomycota</taxon>
        <taxon>Agaricomycotina</taxon>
        <taxon>Agaricomycetes</taxon>
        <taxon>Agaricomycetidae</taxon>
        <taxon>Agaricales</taxon>
        <taxon>Marasmiineae</taxon>
        <taxon>Omphalotaceae</taxon>
        <taxon>Rhodocollybia</taxon>
    </lineage>
</organism>
<evidence type="ECO:0000313" key="2">
    <source>
        <dbReference type="EMBL" id="KAF9065172.1"/>
    </source>
</evidence>
<evidence type="ECO:0000313" key="3">
    <source>
        <dbReference type="Proteomes" id="UP000772434"/>
    </source>
</evidence>
<dbReference type="Proteomes" id="UP000772434">
    <property type="component" value="Unassembled WGS sequence"/>
</dbReference>
<proteinExistence type="predicted"/>
<name>A0A9P5PMD2_9AGAR</name>
<dbReference type="AlphaFoldDB" id="A0A9P5PMD2"/>
<dbReference type="EMBL" id="JADNRY010000108">
    <property type="protein sequence ID" value="KAF9065172.1"/>
    <property type="molecule type" value="Genomic_DNA"/>
</dbReference>
<sequence>MPVSNNSPPYSPSMPALVPISNPVSPIPAGSTLHVNGFTASDTFSDHSPSPLHNSPGIAGNIQYVATMNRFELILERMERRIMFLESMMTDSIITQNRITNLVITCLSPGNPTHGHSDDNLPHYVFLGRLPGSQHGRFTRGQLDELYEQSTPPWDIPDPAQYDEMPSGVLRLSFALEDDANVFVNLFKTITVFDPIGPTPLASLAPLSRTETATALSATAASDSSALETTTAEPRVTSGMVEPTNSRTLRKQSSHSLAVASGSGDSGEPGKRKGKEKEVVPSHPEPSSSSSMLAIPGEKEAFDFFHLTPPPATETAMKAKDCNNDNVARLAVAIHHLQLQGNTEHIGVRDDITTLAAVQASFREALDTHQGASSAGPSLPSSLVAFPEWHDIHAAVSSLQDCASSQSAERLPNLEQVTNDLQSLRIPNVQKQILDLQRYLETEVAEMRGRLSSQALSQPTLQPFPSLGAGDAPLASGSRFISPMMTPSTYVSPYGGATVKHSLPETFPQAAKCFHQEDEGTELLVKGVRNEETTAAVARRILSTTDTAFVKVLAAYRLRDRSASPHVVLRFKTSDSASRFLRIVIDACPLELHGLQFRLIPRPAADNTVSYETLQTRWNPLPPRSDIRAPELQGQLRAEYPSTGW</sequence>
<keyword evidence="3" id="KW-1185">Reference proteome</keyword>
<feature type="compositionally biased region" description="Low complexity" evidence="1">
    <location>
        <begin position="281"/>
        <end position="291"/>
    </location>
</feature>